<accession>A0A2P2PG29</accession>
<evidence type="ECO:0000313" key="1">
    <source>
        <dbReference type="EMBL" id="MBX53641.1"/>
    </source>
</evidence>
<dbReference type="EMBL" id="GGEC01073157">
    <property type="protein sequence ID" value="MBX53641.1"/>
    <property type="molecule type" value="Transcribed_RNA"/>
</dbReference>
<proteinExistence type="predicted"/>
<sequence length="24" mass="2811">MVEVAFLLLCLYFVKSNFLSTMIK</sequence>
<reference evidence="1" key="1">
    <citation type="submission" date="2018-02" db="EMBL/GenBank/DDBJ databases">
        <title>Rhizophora mucronata_Transcriptome.</title>
        <authorList>
            <person name="Meera S.P."/>
            <person name="Sreeshan A."/>
            <person name="Augustine A."/>
        </authorList>
    </citation>
    <scope>NUCLEOTIDE SEQUENCE</scope>
    <source>
        <tissue evidence="1">Leaf</tissue>
    </source>
</reference>
<organism evidence="1">
    <name type="scientific">Rhizophora mucronata</name>
    <name type="common">Asiatic mangrove</name>
    <dbReference type="NCBI Taxonomy" id="61149"/>
    <lineage>
        <taxon>Eukaryota</taxon>
        <taxon>Viridiplantae</taxon>
        <taxon>Streptophyta</taxon>
        <taxon>Embryophyta</taxon>
        <taxon>Tracheophyta</taxon>
        <taxon>Spermatophyta</taxon>
        <taxon>Magnoliopsida</taxon>
        <taxon>eudicotyledons</taxon>
        <taxon>Gunneridae</taxon>
        <taxon>Pentapetalae</taxon>
        <taxon>rosids</taxon>
        <taxon>fabids</taxon>
        <taxon>Malpighiales</taxon>
        <taxon>Rhizophoraceae</taxon>
        <taxon>Rhizophora</taxon>
    </lineage>
</organism>
<dbReference type="AlphaFoldDB" id="A0A2P2PG29"/>
<name>A0A2P2PG29_RHIMU</name>
<protein>
    <submittedName>
        <fullName evidence="1">Uncharacterized protein</fullName>
    </submittedName>
</protein>